<feature type="region of interest" description="Disordered" evidence="1">
    <location>
        <begin position="809"/>
        <end position="885"/>
    </location>
</feature>
<feature type="region of interest" description="Disordered" evidence="1">
    <location>
        <begin position="1061"/>
        <end position="1089"/>
    </location>
</feature>
<feature type="compositionally biased region" description="Polar residues" evidence="1">
    <location>
        <begin position="614"/>
        <end position="623"/>
    </location>
</feature>
<feature type="compositionally biased region" description="Polar residues" evidence="1">
    <location>
        <begin position="944"/>
        <end position="972"/>
    </location>
</feature>
<dbReference type="GeneID" id="69031443"/>
<feature type="compositionally biased region" description="Basic residues" evidence="1">
    <location>
        <begin position="187"/>
        <end position="198"/>
    </location>
</feature>
<feature type="compositionally biased region" description="Basic and acidic residues" evidence="1">
    <location>
        <begin position="721"/>
        <end position="735"/>
    </location>
</feature>
<feature type="region of interest" description="Disordered" evidence="1">
    <location>
        <begin position="702"/>
        <end position="777"/>
    </location>
</feature>
<feature type="region of interest" description="Disordered" evidence="1">
    <location>
        <begin position="143"/>
        <end position="233"/>
    </location>
</feature>
<feature type="region of interest" description="Disordered" evidence="1">
    <location>
        <begin position="424"/>
        <end position="471"/>
    </location>
</feature>
<name>A0ABX2VSS2_AJEDR</name>
<feature type="compositionally biased region" description="Pro residues" evidence="1">
    <location>
        <begin position="757"/>
        <end position="771"/>
    </location>
</feature>
<feature type="compositionally biased region" description="Low complexity" evidence="1">
    <location>
        <begin position="973"/>
        <end position="984"/>
    </location>
</feature>
<feature type="compositionally biased region" description="Low complexity" evidence="1">
    <location>
        <begin position="1061"/>
        <end position="1071"/>
    </location>
</feature>
<keyword evidence="3" id="KW-1185">Reference proteome</keyword>
<feature type="compositionally biased region" description="Basic and acidic residues" evidence="1">
    <location>
        <begin position="144"/>
        <end position="173"/>
    </location>
</feature>
<organism evidence="2 3">
    <name type="scientific">Ajellomyces dermatitidis (strain ER-3 / ATCC MYA-2586)</name>
    <name type="common">Blastomyces dermatitidis</name>
    <dbReference type="NCBI Taxonomy" id="559297"/>
    <lineage>
        <taxon>Eukaryota</taxon>
        <taxon>Fungi</taxon>
        <taxon>Dikarya</taxon>
        <taxon>Ascomycota</taxon>
        <taxon>Pezizomycotina</taxon>
        <taxon>Eurotiomycetes</taxon>
        <taxon>Eurotiomycetidae</taxon>
        <taxon>Onygenales</taxon>
        <taxon>Ajellomycetaceae</taxon>
        <taxon>Blastomyces</taxon>
    </lineage>
</organism>
<feature type="compositionally biased region" description="Low complexity" evidence="1">
    <location>
        <begin position="268"/>
        <end position="281"/>
    </location>
</feature>
<evidence type="ECO:0000256" key="1">
    <source>
        <dbReference type="SAM" id="MobiDB-lite"/>
    </source>
</evidence>
<feature type="compositionally biased region" description="Low complexity" evidence="1">
    <location>
        <begin position="809"/>
        <end position="836"/>
    </location>
</feature>
<gene>
    <name evidence="2" type="ORF">BDCG_16551</name>
</gene>
<evidence type="ECO:0000313" key="3">
    <source>
        <dbReference type="Proteomes" id="UP000002039"/>
    </source>
</evidence>
<proteinExistence type="predicted"/>
<dbReference type="Proteomes" id="UP000002039">
    <property type="component" value="Unassembled WGS sequence"/>
</dbReference>
<dbReference type="EMBL" id="EQ999974">
    <property type="protein sequence ID" value="OAT00262.1"/>
    <property type="molecule type" value="Genomic_DNA"/>
</dbReference>
<evidence type="ECO:0000313" key="2">
    <source>
        <dbReference type="EMBL" id="OAT00262.1"/>
    </source>
</evidence>
<feature type="region of interest" description="Disordered" evidence="1">
    <location>
        <begin position="897"/>
        <end position="992"/>
    </location>
</feature>
<reference evidence="3" key="1">
    <citation type="journal article" date="2015" name="PLoS Genet.">
        <title>The dynamic genome and transcriptome of the human fungal pathogen Blastomyces and close relative Emmonsia.</title>
        <authorList>
            <person name="Munoz J.F."/>
            <person name="Gauthier G.M."/>
            <person name="Desjardins C.A."/>
            <person name="Gallo J.E."/>
            <person name="Holder J."/>
            <person name="Sullivan T.D."/>
            <person name="Marty A.J."/>
            <person name="Carmen J.C."/>
            <person name="Chen Z."/>
            <person name="Ding L."/>
            <person name="Gujja S."/>
            <person name="Magrini V."/>
            <person name="Misas E."/>
            <person name="Mitreva M."/>
            <person name="Priest M."/>
            <person name="Saif S."/>
            <person name="Whiston E.A."/>
            <person name="Young S."/>
            <person name="Zeng Q."/>
            <person name="Goldman W.E."/>
            <person name="Mardis E.R."/>
            <person name="Taylor J.W."/>
            <person name="McEwen J.G."/>
            <person name="Clay O.K."/>
            <person name="Klein B.S."/>
            <person name="Cuomo C.A."/>
        </authorList>
    </citation>
    <scope>NUCLEOTIDE SEQUENCE [LARGE SCALE GENOMIC DNA]</scope>
    <source>
        <strain evidence="3">ER-3 / ATCC MYA-2586</strain>
    </source>
</reference>
<accession>A0ABX2VSS2</accession>
<feature type="region of interest" description="Disordered" evidence="1">
    <location>
        <begin position="1111"/>
        <end position="1140"/>
    </location>
</feature>
<sequence length="1140" mass="124456">MTSINPHNLNSAAIVPIDVRLAGSSHKMQRPDGSFARRSEPSVTIPMGRSRDEIMAVEKRVSATLVDKRPVSRGGLIHGADMNTSPEELSIYGPRPLTAASTQANCGNTLDLLKFLDGQHEPMHRSAPFQIVVNIVASGRKRLRLQENNKPKVRRKSEAAERDDQHRQAEKPRSRIWSSMSQTTTTTKKKKKKKKKRPWSGNAKSQANDTAVRDDEQAGSPHRRKWMMVSGTRNRKNSKLVEYENRDFLYPGVGELPSLPVEKKDNKNNSNNSNSNYIDNDNNCDDRQSSVVSPRSQEPRTPGDAFWHPETAHENFNQTDPKNGAERPEDSTAAPLARDPNRLGQEPSSLALNGSAANGVCDVLTTPTGGITSVRDYNSEHCHKLNDAHCEKRHPLKQHACTEKTTTVSGSSSIVRPRFALLQPNDCHPASKNTSSAPLLPSVPPGLTPALTASGKETDSEPKESLPYLPSDSSHIDLECLPPRSSSKGACQNPSIFATFTHHRRRSSYSKTRAYPQRPRNSIDTQSLISLFPRPARFTDASQSAASTSSLTGQMQPLHAVSTSMPNRARIANSTGHQRSSSKGSPLVASRLHRETSLDMTTTQAAVPLPPPQTTDTSQHTSVATKTTNLQDHFVFTASGDQQCIERNSGRRSSPRGPLESKRLRCLGISDPSKMDATKPLDKMSRAERVFVLRMRDMCLARGGLKKDTQPPLPSEDSTPEEVRRGWELQSESKKAGHQATDISITPPKVRRNDAPGSPPSIPLPKDPPVPSLRSPSNKIAFNLNQLARQSPSTISLDAALAHKVDASLSASSSGSTHRSNSNKSWSSRSARSGSNIPQQHHAANVAHHTPSSRADGLPEKNAISSGSRPRTPLPPPMSDEAHTAISTDCGNCVSSHLRANPSPTNKNRKNTFFYKENRSEPRLNNAPASQSPLRECFPPDNSGPYTPSPSHSSNKNTHSNRTSASNGNHTHTTSSPQSSSIRPRSQDTSTHPQCEARIAFLERQNKMLQAALIAALDVGVTFDADLIRSVTATPPISIASPGCETNNKDTFRHSYASTATTGTTRTTTSAQRLSMDGRRSHISDQSVERGVNVARSRSVREAQTPNYQNRKLACGGEGSGDRYKAITSFSRPLSPRPFE</sequence>
<feature type="region of interest" description="Disordered" evidence="1">
    <location>
        <begin position="250"/>
        <end position="348"/>
    </location>
</feature>
<dbReference type="RefSeq" id="XP_045279989.1">
    <property type="nucleotide sequence ID" value="XM_045425769.1"/>
</dbReference>
<protein>
    <submittedName>
        <fullName evidence="2">Uncharacterized protein</fullName>
    </submittedName>
</protein>
<feature type="region of interest" description="Disordered" evidence="1">
    <location>
        <begin position="600"/>
        <end position="623"/>
    </location>
</feature>